<feature type="region of interest" description="Disordered" evidence="2">
    <location>
        <begin position="321"/>
        <end position="341"/>
    </location>
</feature>
<dbReference type="InterPro" id="IPR001138">
    <property type="entry name" value="Zn2Cys6_DnaBD"/>
</dbReference>
<dbReference type="CDD" id="cd00067">
    <property type="entry name" value="GAL4"/>
    <property type="match status" value="1"/>
</dbReference>
<dbReference type="Proteomes" id="UP000766486">
    <property type="component" value="Unassembled WGS sequence"/>
</dbReference>
<proteinExistence type="predicted"/>
<accession>A0ABY6TTV6</accession>
<sequence>MEAIHRTGQACDGCRFRKVKCRGSQPCTQCAHLNLTCTFSSPPARRHGRGRRGWLVAQLRGEKNGPPKQPVPPSTSTGSADFFIGLLPQYAEFVYPLNPIISPAEMEEAIGNMDRNSEDAALVHSFAAVTINRTRSSWALHGEVATQITQQMRTAASAHRAYELSWDEETDDGTLSQLPVTAKRIVTCVFLSVCALTLKRVDRSFAWLREGITMLQAIDLNQNPPSGVGELARWQRLYWELYLHERHVALLPSFGSVLPAPSWGLPSVDSSIPGHIDIGFRRLVHLFAILDDTFLAHWRSQQKMSTKQAVESKPTIKSIEAKQKELDDDADGTAEEERLSKERGLGGLTEFQHIDLAITRLWLRTLLWQVALSQGLLASAASSTQHEGLSFDFPINGLYNEFQAIFTRLRDVTSVGFHGMGMLEKLFEITSTTADVMAVTSQSGQIQQEDISRLEYLLFLFKFLSGFDAVAKKQREYLLEKLQIMKGIYTMVDFSDLELGENTITSTSPDSLARRS</sequence>
<dbReference type="EMBL" id="CABFNS010000399">
    <property type="protein sequence ID" value="VUC21502.1"/>
    <property type="molecule type" value="Genomic_DNA"/>
</dbReference>
<comment type="caution">
    <text evidence="4">The sequence shown here is derived from an EMBL/GenBank/DDBJ whole genome shotgun (WGS) entry which is preliminary data.</text>
</comment>
<name>A0ABY6TTV6_BIOOC</name>
<dbReference type="InterPro" id="IPR050797">
    <property type="entry name" value="Carb_Metab_Trans_Reg"/>
</dbReference>
<dbReference type="SUPFAM" id="SSF57701">
    <property type="entry name" value="Zn2/Cys6 DNA-binding domain"/>
    <property type="match status" value="1"/>
</dbReference>
<keyword evidence="1" id="KW-0539">Nucleus</keyword>
<evidence type="ECO:0000256" key="2">
    <source>
        <dbReference type="SAM" id="MobiDB-lite"/>
    </source>
</evidence>
<protein>
    <recommendedName>
        <fullName evidence="3">Zn(2)-C6 fungal-type domain-containing protein</fullName>
    </recommendedName>
</protein>
<evidence type="ECO:0000259" key="3">
    <source>
        <dbReference type="PROSITE" id="PS50048"/>
    </source>
</evidence>
<dbReference type="PROSITE" id="PS50048">
    <property type="entry name" value="ZN2_CY6_FUNGAL_2"/>
    <property type="match status" value="1"/>
</dbReference>
<dbReference type="Pfam" id="PF00172">
    <property type="entry name" value="Zn_clus"/>
    <property type="match status" value="1"/>
</dbReference>
<dbReference type="PANTHER" id="PTHR31668">
    <property type="entry name" value="GLUCOSE TRANSPORT TRANSCRIPTION REGULATOR RGT1-RELATED-RELATED"/>
    <property type="match status" value="1"/>
</dbReference>
<evidence type="ECO:0000313" key="4">
    <source>
        <dbReference type="EMBL" id="VUC21502.1"/>
    </source>
</evidence>
<dbReference type="SMART" id="SM00066">
    <property type="entry name" value="GAL4"/>
    <property type="match status" value="1"/>
</dbReference>
<dbReference type="CDD" id="cd12148">
    <property type="entry name" value="fungal_TF_MHR"/>
    <property type="match status" value="1"/>
</dbReference>
<evidence type="ECO:0000256" key="1">
    <source>
        <dbReference type="ARBA" id="ARBA00023242"/>
    </source>
</evidence>
<feature type="domain" description="Zn(2)-C6 fungal-type" evidence="3">
    <location>
        <begin position="10"/>
        <end position="39"/>
    </location>
</feature>
<dbReference type="Gene3D" id="4.10.240.10">
    <property type="entry name" value="Zn(2)-C6 fungal-type DNA-binding domain"/>
    <property type="match status" value="1"/>
</dbReference>
<organism evidence="4 5">
    <name type="scientific">Bionectria ochroleuca</name>
    <name type="common">Gliocladium roseum</name>
    <dbReference type="NCBI Taxonomy" id="29856"/>
    <lineage>
        <taxon>Eukaryota</taxon>
        <taxon>Fungi</taxon>
        <taxon>Dikarya</taxon>
        <taxon>Ascomycota</taxon>
        <taxon>Pezizomycotina</taxon>
        <taxon>Sordariomycetes</taxon>
        <taxon>Hypocreomycetidae</taxon>
        <taxon>Hypocreales</taxon>
        <taxon>Bionectriaceae</taxon>
        <taxon>Clonostachys</taxon>
    </lineage>
</organism>
<dbReference type="InterPro" id="IPR036864">
    <property type="entry name" value="Zn2-C6_fun-type_DNA-bd_sf"/>
</dbReference>
<dbReference type="PANTHER" id="PTHR31668:SF24">
    <property type="entry name" value="TRANSCRIPTION FACTOR, PUTATIVE-RELATED"/>
    <property type="match status" value="1"/>
</dbReference>
<gene>
    <name evidence="4" type="ORF">CLO192961_LOCUS55354</name>
</gene>
<reference evidence="4 5" key="1">
    <citation type="submission" date="2019-06" db="EMBL/GenBank/DDBJ databases">
        <authorList>
            <person name="Broberg M."/>
        </authorList>
    </citation>
    <scope>NUCLEOTIDE SEQUENCE [LARGE SCALE GENOMIC DNA]</scope>
</reference>
<dbReference type="PROSITE" id="PS00463">
    <property type="entry name" value="ZN2_CY6_FUNGAL_1"/>
    <property type="match status" value="1"/>
</dbReference>
<evidence type="ECO:0000313" key="5">
    <source>
        <dbReference type="Proteomes" id="UP000766486"/>
    </source>
</evidence>
<keyword evidence="5" id="KW-1185">Reference proteome</keyword>